<evidence type="ECO:0000259" key="1">
    <source>
        <dbReference type="Pfam" id="PF13676"/>
    </source>
</evidence>
<name>A0A1H2C5N8_9ACTN</name>
<dbReference type="InterPro" id="IPR000157">
    <property type="entry name" value="TIR_dom"/>
</dbReference>
<feature type="domain" description="TIR" evidence="1">
    <location>
        <begin position="3"/>
        <end position="115"/>
    </location>
</feature>
<organism evidence="2 3">
    <name type="scientific">Actinoplanes derwentensis</name>
    <dbReference type="NCBI Taxonomy" id="113562"/>
    <lineage>
        <taxon>Bacteria</taxon>
        <taxon>Bacillati</taxon>
        <taxon>Actinomycetota</taxon>
        <taxon>Actinomycetes</taxon>
        <taxon>Micromonosporales</taxon>
        <taxon>Micromonosporaceae</taxon>
        <taxon>Actinoplanes</taxon>
    </lineage>
</organism>
<dbReference type="GO" id="GO:0007165">
    <property type="term" value="P:signal transduction"/>
    <property type="evidence" value="ECO:0007669"/>
    <property type="project" value="InterPro"/>
</dbReference>
<accession>A0A1H2C5N8</accession>
<dbReference type="RefSeq" id="WP_092547065.1">
    <property type="nucleotide sequence ID" value="NZ_BOMJ01000014.1"/>
</dbReference>
<dbReference type="OrthoDB" id="3297667at2"/>
<keyword evidence="3" id="KW-1185">Reference proteome</keyword>
<dbReference type="Proteomes" id="UP000198688">
    <property type="component" value="Chromosome I"/>
</dbReference>
<evidence type="ECO:0000313" key="2">
    <source>
        <dbReference type="EMBL" id="SDT65567.1"/>
    </source>
</evidence>
<dbReference type="EMBL" id="LT629758">
    <property type="protein sequence ID" value="SDT65567.1"/>
    <property type="molecule type" value="Genomic_DNA"/>
</dbReference>
<protein>
    <submittedName>
        <fullName evidence="2">TIR domain-containing protein</fullName>
    </submittedName>
</protein>
<dbReference type="AlphaFoldDB" id="A0A1H2C5N8"/>
<sequence length="137" mass="14546">MPVLVSHATADEPWAQWIAGALRAAGYETRLDPADSAFAARLSGTHLDGGHVLLLLSAEHRATHADWTLLAQTPALVGRLFTVRLDAAGTPRPLHAIPGRSLHGLDEEDALETLLTLTGGIPRKNIGEPGLRPTAGW</sequence>
<dbReference type="Pfam" id="PF13676">
    <property type="entry name" value="TIR_2"/>
    <property type="match status" value="1"/>
</dbReference>
<gene>
    <name evidence="2" type="ORF">SAMN04489716_5257</name>
</gene>
<dbReference type="STRING" id="113562.SAMN04489716_5257"/>
<reference evidence="2 3" key="1">
    <citation type="submission" date="2016-10" db="EMBL/GenBank/DDBJ databases">
        <authorList>
            <person name="de Groot N.N."/>
        </authorList>
    </citation>
    <scope>NUCLEOTIDE SEQUENCE [LARGE SCALE GENOMIC DNA]</scope>
    <source>
        <strain evidence="2 3">DSM 43941</strain>
    </source>
</reference>
<evidence type="ECO:0000313" key="3">
    <source>
        <dbReference type="Proteomes" id="UP000198688"/>
    </source>
</evidence>
<proteinExistence type="predicted"/>